<dbReference type="PANTHER" id="PTHR43355">
    <property type="entry name" value="FLAVIN REDUCTASE (NADPH)"/>
    <property type="match status" value="1"/>
</dbReference>
<dbReference type="InterPro" id="IPR051606">
    <property type="entry name" value="Polyketide_Oxido-like"/>
</dbReference>
<comment type="caution">
    <text evidence="2">The sequence shown here is derived from an EMBL/GenBank/DDBJ whole genome shotgun (WGS) entry which is preliminary data.</text>
</comment>
<accession>A0A2A5CE68</accession>
<sequence>MKIFVVGGSGMIGSRIVAEASARGHQVIAGARHPEKITTNDNVSAVEVDATSADSITQAAADADAIVMTVSPRNGGDPVVEANAVADAAMAAAKTTGKRLFYVGGAGSLLLPDGSPVAETLPDEYRGEALAMREVRDRLRDSDLDWTVFCPPGMIQPGEKKGNYRLGTTSLMFDAKGESAISAEDYSDALVNELETAAHSRAQFTIAY</sequence>
<dbReference type="GO" id="GO:0016646">
    <property type="term" value="F:oxidoreductase activity, acting on the CH-NH group of donors, NAD or NADP as acceptor"/>
    <property type="evidence" value="ECO:0007669"/>
    <property type="project" value="TreeGrafter"/>
</dbReference>
<dbReference type="Gene3D" id="3.40.50.720">
    <property type="entry name" value="NAD(P)-binding Rossmann-like Domain"/>
    <property type="match status" value="1"/>
</dbReference>
<evidence type="ECO:0000313" key="2">
    <source>
        <dbReference type="EMBL" id="PCJ42062.1"/>
    </source>
</evidence>
<dbReference type="InterPro" id="IPR036291">
    <property type="entry name" value="NAD(P)-bd_dom_sf"/>
</dbReference>
<evidence type="ECO:0000259" key="1">
    <source>
        <dbReference type="Pfam" id="PF13460"/>
    </source>
</evidence>
<dbReference type="PANTHER" id="PTHR43355:SF2">
    <property type="entry name" value="FLAVIN REDUCTASE (NADPH)"/>
    <property type="match status" value="1"/>
</dbReference>
<dbReference type="AlphaFoldDB" id="A0A2A5CE68"/>
<reference evidence="3" key="1">
    <citation type="submission" date="2017-08" db="EMBL/GenBank/DDBJ databases">
        <title>A dynamic microbial community with high functional redundancy inhabits the cold, oxic subseafloor aquifer.</title>
        <authorList>
            <person name="Tully B.J."/>
            <person name="Wheat C.G."/>
            <person name="Glazer B.T."/>
            <person name="Huber J.A."/>
        </authorList>
    </citation>
    <scope>NUCLEOTIDE SEQUENCE [LARGE SCALE GENOMIC DNA]</scope>
</reference>
<dbReference type="SUPFAM" id="SSF51735">
    <property type="entry name" value="NAD(P)-binding Rossmann-fold domains"/>
    <property type="match status" value="1"/>
</dbReference>
<dbReference type="EMBL" id="NVWI01000003">
    <property type="protein sequence ID" value="PCJ42062.1"/>
    <property type="molecule type" value="Genomic_DNA"/>
</dbReference>
<dbReference type="InterPro" id="IPR016040">
    <property type="entry name" value="NAD(P)-bd_dom"/>
</dbReference>
<evidence type="ECO:0000313" key="3">
    <source>
        <dbReference type="Proteomes" id="UP000228987"/>
    </source>
</evidence>
<proteinExistence type="predicted"/>
<protein>
    <recommendedName>
        <fullName evidence="1">NAD(P)-binding domain-containing protein</fullName>
    </recommendedName>
</protein>
<name>A0A2A5CE68_9GAMM</name>
<feature type="domain" description="NAD(P)-binding" evidence="1">
    <location>
        <begin position="7"/>
        <end position="195"/>
    </location>
</feature>
<dbReference type="Proteomes" id="UP000228987">
    <property type="component" value="Unassembled WGS sequence"/>
</dbReference>
<dbReference type="Pfam" id="PF13460">
    <property type="entry name" value="NAD_binding_10"/>
    <property type="match status" value="1"/>
</dbReference>
<organism evidence="2 3">
    <name type="scientific">SAR86 cluster bacterium</name>
    <dbReference type="NCBI Taxonomy" id="2030880"/>
    <lineage>
        <taxon>Bacteria</taxon>
        <taxon>Pseudomonadati</taxon>
        <taxon>Pseudomonadota</taxon>
        <taxon>Gammaproteobacteria</taxon>
        <taxon>SAR86 cluster</taxon>
    </lineage>
</organism>
<gene>
    <name evidence="2" type="ORF">COA71_05570</name>
</gene>